<dbReference type="Proteomes" id="UP000198372">
    <property type="component" value="Unassembled WGS sequence"/>
</dbReference>
<comment type="subcellular location">
    <subcellularLocation>
        <location evidence="1">Secreted</location>
    </subcellularLocation>
</comment>
<accession>A0A238FBZ7</accession>
<protein>
    <submittedName>
        <fullName evidence="7">BQ2448_2641 protein</fullName>
    </submittedName>
</protein>
<evidence type="ECO:0000313" key="7">
    <source>
        <dbReference type="EMBL" id="SCV69621.1"/>
    </source>
</evidence>
<name>A0A238FBZ7_9BASI</name>
<dbReference type="Pfam" id="PF05730">
    <property type="entry name" value="CFEM"/>
    <property type="match status" value="1"/>
</dbReference>
<dbReference type="InterPro" id="IPR008427">
    <property type="entry name" value="Extracellular_membr_CFEM_dom"/>
</dbReference>
<dbReference type="AlphaFoldDB" id="A0A238FBZ7"/>
<organism evidence="7 8">
    <name type="scientific">Microbotryum intermedium</name>
    <dbReference type="NCBI Taxonomy" id="269621"/>
    <lineage>
        <taxon>Eukaryota</taxon>
        <taxon>Fungi</taxon>
        <taxon>Dikarya</taxon>
        <taxon>Basidiomycota</taxon>
        <taxon>Pucciniomycotina</taxon>
        <taxon>Microbotryomycetes</taxon>
        <taxon>Microbotryales</taxon>
        <taxon>Microbotryaceae</taxon>
        <taxon>Microbotryum</taxon>
    </lineage>
</organism>
<feature type="domain" description="CFEM" evidence="6">
    <location>
        <begin position="46"/>
        <end position="91"/>
    </location>
</feature>
<evidence type="ECO:0000313" key="8">
    <source>
        <dbReference type="Proteomes" id="UP000198372"/>
    </source>
</evidence>
<keyword evidence="4" id="KW-1015">Disulfide bond</keyword>
<proteinExistence type="predicted"/>
<feature type="region of interest" description="Disordered" evidence="5">
    <location>
        <begin position="135"/>
        <end position="167"/>
    </location>
</feature>
<evidence type="ECO:0000256" key="4">
    <source>
        <dbReference type="ARBA" id="ARBA00023157"/>
    </source>
</evidence>
<keyword evidence="2" id="KW-0964">Secreted</keyword>
<reference evidence="8" key="1">
    <citation type="submission" date="2016-09" db="EMBL/GenBank/DDBJ databases">
        <authorList>
            <person name="Jeantristanb JTB J.-T."/>
            <person name="Ricardo R."/>
        </authorList>
    </citation>
    <scope>NUCLEOTIDE SEQUENCE [LARGE SCALE GENOMIC DNA]</scope>
</reference>
<evidence type="ECO:0000256" key="1">
    <source>
        <dbReference type="ARBA" id="ARBA00004613"/>
    </source>
</evidence>
<evidence type="ECO:0000256" key="3">
    <source>
        <dbReference type="ARBA" id="ARBA00022729"/>
    </source>
</evidence>
<dbReference type="EMBL" id="FMSP01000004">
    <property type="protein sequence ID" value="SCV69621.1"/>
    <property type="molecule type" value="Genomic_DNA"/>
</dbReference>
<evidence type="ECO:0000256" key="2">
    <source>
        <dbReference type="ARBA" id="ARBA00022525"/>
    </source>
</evidence>
<evidence type="ECO:0000259" key="6">
    <source>
        <dbReference type="Pfam" id="PF05730"/>
    </source>
</evidence>
<keyword evidence="3" id="KW-0732">Signal</keyword>
<feature type="region of interest" description="Disordered" evidence="5">
    <location>
        <begin position="236"/>
        <end position="262"/>
    </location>
</feature>
<sequence>MRVAPATTVSPRPRWLAFGSPFAHCAETLTAFVHLTDSRFEHFFLQCKEFTNVECCCQDREYAKMFKKCIKKRCTPRQVVYVKKVGGTTCASLKGSKKVATEGTRWRLSVCLGLRADAGIRPSIFVVNIEPVNTPTGNSSKKLQRPSTGQSSTHPTSKAGTSARNKVHLNTTEDVTSASEAVTLSNAADSMYANFSKEITEGTGMRNLSTTYTTLDTASPGLSETTNLTSTAQIVDPTVPESSTNLTTTTPSVSPSNKNTSKPLAEANNLAGSIINFSKSAGAGALSPTTNFGGSVALILVVATLCT</sequence>
<keyword evidence="8" id="KW-1185">Reference proteome</keyword>
<feature type="compositionally biased region" description="Polar residues" evidence="5">
    <location>
        <begin position="240"/>
        <end position="262"/>
    </location>
</feature>
<evidence type="ECO:0000256" key="5">
    <source>
        <dbReference type="SAM" id="MobiDB-lite"/>
    </source>
</evidence>
<gene>
    <name evidence="7" type="ORF">BQ2448_2641</name>
</gene>
<dbReference type="OrthoDB" id="10511569at2759"/>